<dbReference type="SUPFAM" id="SSF53474">
    <property type="entry name" value="alpha/beta-Hydrolases"/>
    <property type="match status" value="1"/>
</dbReference>
<proteinExistence type="predicted"/>
<accession>X0T4G4</accession>
<gene>
    <name evidence="1" type="ORF">S01H1_29199</name>
</gene>
<protein>
    <recommendedName>
        <fullName evidence="2">AB hydrolase-1 domain-containing protein</fullName>
    </recommendedName>
</protein>
<sequence length="55" mass="6123">DSMVTPERRKRAHESIIGSQMVILPVGHATAAEAPEEFNRVVLEFLAECEAKWTA</sequence>
<evidence type="ECO:0000313" key="1">
    <source>
        <dbReference type="EMBL" id="GAF88388.1"/>
    </source>
</evidence>
<dbReference type="InterPro" id="IPR029058">
    <property type="entry name" value="AB_hydrolase_fold"/>
</dbReference>
<reference evidence="1" key="1">
    <citation type="journal article" date="2014" name="Front. Microbiol.">
        <title>High frequency of phylogenetically diverse reductive dehalogenase-homologous genes in deep subseafloor sedimentary metagenomes.</title>
        <authorList>
            <person name="Kawai M."/>
            <person name="Futagami T."/>
            <person name="Toyoda A."/>
            <person name="Takaki Y."/>
            <person name="Nishi S."/>
            <person name="Hori S."/>
            <person name="Arai W."/>
            <person name="Tsubouchi T."/>
            <person name="Morono Y."/>
            <person name="Uchiyama I."/>
            <person name="Ito T."/>
            <person name="Fujiyama A."/>
            <person name="Inagaki F."/>
            <person name="Takami H."/>
        </authorList>
    </citation>
    <scope>NUCLEOTIDE SEQUENCE</scope>
    <source>
        <strain evidence="1">Expedition CK06-06</strain>
    </source>
</reference>
<name>X0T4G4_9ZZZZ</name>
<dbReference type="Gene3D" id="3.40.50.1820">
    <property type="entry name" value="alpha/beta hydrolase"/>
    <property type="match status" value="1"/>
</dbReference>
<dbReference type="EMBL" id="BARS01017889">
    <property type="protein sequence ID" value="GAF88388.1"/>
    <property type="molecule type" value="Genomic_DNA"/>
</dbReference>
<feature type="non-terminal residue" evidence="1">
    <location>
        <position position="1"/>
    </location>
</feature>
<dbReference type="AlphaFoldDB" id="X0T4G4"/>
<evidence type="ECO:0008006" key="2">
    <source>
        <dbReference type="Google" id="ProtNLM"/>
    </source>
</evidence>
<organism evidence="1">
    <name type="scientific">marine sediment metagenome</name>
    <dbReference type="NCBI Taxonomy" id="412755"/>
    <lineage>
        <taxon>unclassified sequences</taxon>
        <taxon>metagenomes</taxon>
        <taxon>ecological metagenomes</taxon>
    </lineage>
</organism>
<comment type="caution">
    <text evidence="1">The sequence shown here is derived from an EMBL/GenBank/DDBJ whole genome shotgun (WGS) entry which is preliminary data.</text>
</comment>